<protein>
    <recommendedName>
        <fullName evidence="5">Pv-fam-d protein</fullName>
    </recommendedName>
</protein>
<evidence type="ECO:0000313" key="3">
    <source>
        <dbReference type="EMBL" id="GAB65935.1"/>
    </source>
</evidence>
<reference evidence="3 4" key="1">
    <citation type="journal article" date="2012" name="Nat. Genet.">
        <title>Plasmodium cynomolgi genome sequences provide insight into Plasmodium vivax and the monkey malaria clade.</title>
        <authorList>
            <person name="Tachibana S."/>
            <person name="Sullivan S.A."/>
            <person name="Kawai S."/>
            <person name="Nakamura S."/>
            <person name="Kim H.R."/>
            <person name="Goto N."/>
            <person name="Arisue N."/>
            <person name="Palacpac N.M.Q."/>
            <person name="Honma H."/>
            <person name="Yagi M."/>
            <person name="Tougan T."/>
            <person name="Katakai Y."/>
            <person name="Kaneko O."/>
            <person name="Mita T."/>
            <person name="Kita K."/>
            <person name="Yasutomi Y."/>
            <person name="Sutton P.L."/>
            <person name="Shakhbatyan R."/>
            <person name="Horii T."/>
            <person name="Yasunaga T."/>
            <person name="Barnwell J.W."/>
            <person name="Escalante A.A."/>
            <person name="Carlton J.M."/>
            <person name="Tanabe K."/>
        </authorList>
    </citation>
    <scope>NUCLEOTIDE SEQUENCE [LARGE SCALE GENOMIC DNA]</scope>
    <source>
        <strain evidence="3 4">B</strain>
    </source>
</reference>
<evidence type="ECO:0000256" key="2">
    <source>
        <dbReference type="SAM" id="SignalP"/>
    </source>
</evidence>
<feature type="transmembrane region" description="Helical" evidence="1">
    <location>
        <begin position="267"/>
        <end position="290"/>
    </location>
</feature>
<organism evidence="3 4">
    <name type="scientific">Plasmodium cynomolgi (strain B)</name>
    <dbReference type="NCBI Taxonomy" id="1120755"/>
    <lineage>
        <taxon>Eukaryota</taxon>
        <taxon>Sar</taxon>
        <taxon>Alveolata</taxon>
        <taxon>Apicomplexa</taxon>
        <taxon>Aconoidasida</taxon>
        <taxon>Haemosporida</taxon>
        <taxon>Plasmodiidae</taxon>
        <taxon>Plasmodium</taxon>
        <taxon>Plasmodium (Plasmodium)</taxon>
    </lineage>
</organism>
<dbReference type="VEuPathDB" id="PlasmoDB:PCYB_074360"/>
<keyword evidence="4" id="KW-1185">Reference proteome</keyword>
<keyword evidence="1" id="KW-0472">Membrane</keyword>
<feature type="signal peptide" evidence="2">
    <location>
        <begin position="1"/>
        <end position="24"/>
    </location>
</feature>
<feature type="transmembrane region" description="Helical" evidence="1">
    <location>
        <begin position="296"/>
        <end position="319"/>
    </location>
</feature>
<dbReference type="Proteomes" id="UP000006319">
    <property type="component" value="Chromosome 7"/>
</dbReference>
<keyword evidence="1" id="KW-0812">Transmembrane</keyword>
<proteinExistence type="predicted"/>
<dbReference type="KEGG" id="pcy:PCYB_074360"/>
<evidence type="ECO:0000256" key="1">
    <source>
        <dbReference type="SAM" id="Phobius"/>
    </source>
</evidence>
<name>K6UUP7_PLACD</name>
<evidence type="ECO:0000313" key="4">
    <source>
        <dbReference type="Proteomes" id="UP000006319"/>
    </source>
</evidence>
<dbReference type="AlphaFoldDB" id="K6UUP7"/>
<keyword evidence="2" id="KW-0732">Signal</keyword>
<keyword evidence="1" id="KW-1133">Transmembrane helix</keyword>
<gene>
    <name evidence="3" type="ORF">PCYB_074360</name>
</gene>
<evidence type="ECO:0008006" key="5">
    <source>
        <dbReference type="Google" id="ProtNLM"/>
    </source>
</evidence>
<sequence length="343" mass="39443">MSRRKGTILPPLIKTITFALLTFASNSSFQSNLSQSCNGQICLLSSNAEGAKIGGQLGRPLERPLARQLWSELDAEEQDHYGTVKRKIIDLLQEDDKTFGKRLLELVNDGYFVNQIGALPHHDCMEEKIGSGKFKDSMESLSYRSEESILSENPYDSSFTLDDYSQNGLDHLHHRGVHRRDSMPWCHNELIAKNSFEENPLTEFYKGEMLLRKKHKSKLKRKLRKLDAKVEVELLRLMKMEINNHTGIIGSDRKLQKMIYIKKSLKLFSPILVSSVIFFLSIISITTATTLLAPGFIMSVIIAFLSYGTFFTNGIYFIYKLIKLDRMKSVFEKFRESHLYLYH</sequence>
<dbReference type="RefSeq" id="XP_004221882.1">
    <property type="nucleotide sequence ID" value="XM_004221834.1"/>
</dbReference>
<accession>K6UUP7</accession>
<dbReference type="EMBL" id="DF157099">
    <property type="protein sequence ID" value="GAB65935.1"/>
    <property type="molecule type" value="Genomic_DNA"/>
</dbReference>
<dbReference type="GeneID" id="14692283"/>
<feature type="chain" id="PRO_5003895231" description="Pv-fam-d protein" evidence="2">
    <location>
        <begin position="25"/>
        <end position="343"/>
    </location>
</feature>
<dbReference type="OrthoDB" id="383195at2759"/>